<name>A0AAD4N1S3_9BILA</name>
<feature type="compositionally biased region" description="Polar residues" evidence="1">
    <location>
        <begin position="490"/>
        <end position="501"/>
    </location>
</feature>
<feature type="region of interest" description="Disordered" evidence="1">
    <location>
        <begin position="554"/>
        <end position="600"/>
    </location>
</feature>
<comment type="caution">
    <text evidence="2">The sequence shown here is derived from an EMBL/GenBank/DDBJ whole genome shotgun (WGS) entry which is preliminary data.</text>
</comment>
<evidence type="ECO:0000256" key="1">
    <source>
        <dbReference type="SAM" id="MobiDB-lite"/>
    </source>
</evidence>
<gene>
    <name evidence="2" type="ORF">DdX_09026</name>
</gene>
<protein>
    <submittedName>
        <fullName evidence="2">Uncharacterized protein</fullName>
    </submittedName>
</protein>
<feature type="compositionally biased region" description="Polar residues" evidence="1">
    <location>
        <begin position="556"/>
        <end position="575"/>
    </location>
</feature>
<keyword evidence="3" id="KW-1185">Reference proteome</keyword>
<evidence type="ECO:0000313" key="2">
    <source>
        <dbReference type="EMBL" id="KAI1713511.1"/>
    </source>
</evidence>
<feature type="region of interest" description="Disordered" evidence="1">
    <location>
        <begin position="158"/>
        <end position="190"/>
    </location>
</feature>
<proteinExistence type="predicted"/>
<dbReference type="EMBL" id="JAKKPZ010000015">
    <property type="protein sequence ID" value="KAI1713511.1"/>
    <property type="molecule type" value="Genomic_DNA"/>
</dbReference>
<reference evidence="2" key="1">
    <citation type="submission" date="2022-01" db="EMBL/GenBank/DDBJ databases">
        <title>Genome Sequence Resource for Two Populations of Ditylenchus destructor, the Migratory Endoparasitic Phytonematode.</title>
        <authorList>
            <person name="Zhang H."/>
            <person name="Lin R."/>
            <person name="Xie B."/>
        </authorList>
    </citation>
    <scope>NUCLEOTIDE SEQUENCE</scope>
    <source>
        <strain evidence="2">BazhouSP</strain>
    </source>
</reference>
<organism evidence="2 3">
    <name type="scientific">Ditylenchus destructor</name>
    <dbReference type="NCBI Taxonomy" id="166010"/>
    <lineage>
        <taxon>Eukaryota</taxon>
        <taxon>Metazoa</taxon>
        <taxon>Ecdysozoa</taxon>
        <taxon>Nematoda</taxon>
        <taxon>Chromadorea</taxon>
        <taxon>Rhabditida</taxon>
        <taxon>Tylenchina</taxon>
        <taxon>Tylenchomorpha</taxon>
        <taxon>Sphaerularioidea</taxon>
        <taxon>Anguinidae</taxon>
        <taxon>Anguininae</taxon>
        <taxon>Ditylenchus</taxon>
    </lineage>
</organism>
<feature type="compositionally biased region" description="Polar residues" evidence="1">
    <location>
        <begin position="591"/>
        <end position="600"/>
    </location>
</feature>
<accession>A0AAD4N1S3</accession>
<dbReference type="AlphaFoldDB" id="A0AAD4N1S3"/>
<sequence>MSSASMCDQRSQYYRSIAQEKLAASLSVRECISKLCLNSDQTLKALRKQSGNNSQRSNARSSSDLTTEAAFSILRRLFRSLKTDICRSNYDDGTFPTEVIHLLAKEPDENSLNIVERYAKEFAAKRSTTPVNPNSSLKNWRQLEILSPNAEDIFNQKQIPSNVPPLDPVQVRQCASPSSSHGSERQSFPLDSPLRIISDEVIPLDEASSSGDSSPVPTAEESVEAAERLHELSRVVARDVIENVRKVQEVISPRSRYMHSIRTMSLPLNEDIVPLPAYLVDKSCGPTPRSHSVAPNIGFHNQKQDSKEVQTNSSVIKVDACTSTDTSVLFQQADENFVEILSANVSNANNNSSLSQANGSSSTNTSSLYSDLSVGQIPLHKATMLMAKSKWSIMSVNADGSCIFGPQRPTEEHSFVHPAMTSTPAGASRSHEYIHMELPHTAPHPDFNLNIDSTNHIGPSRVNTIYRSNMLPAMSRQFHKPTHFPAQPHRNPSTSASGGDEIQNSFSALMAREMSLVTSFDTLSPRTHSDGSNAAVRMKLLEKNDDPEGIEVVHNKSLTNNDKASLGQSEFSPKQITLDSTSDDDEESTLNQVSPLPTTG</sequence>
<feature type="region of interest" description="Disordered" evidence="1">
    <location>
        <begin position="480"/>
        <end position="501"/>
    </location>
</feature>
<dbReference type="Proteomes" id="UP001201812">
    <property type="component" value="Unassembled WGS sequence"/>
</dbReference>
<evidence type="ECO:0000313" key="3">
    <source>
        <dbReference type="Proteomes" id="UP001201812"/>
    </source>
</evidence>